<evidence type="ECO:0000313" key="6">
    <source>
        <dbReference type="Proteomes" id="UP001382935"/>
    </source>
</evidence>
<evidence type="ECO:0000259" key="4">
    <source>
        <dbReference type="Pfam" id="PF00144"/>
    </source>
</evidence>
<feature type="domain" description="Beta-lactamase-related" evidence="4">
    <location>
        <begin position="30"/>
        <end position="337"/>
    </location>
</feature>
<dbReference type="InterPro" id="IPR001466">
    <property type="entry name" value="Beta-lactam-related"/>
</dbReference>
<dbReference type="InterPro" id="IPR050491">
    <property type="entry name" value="AmpC-like"/>
</dbReference>
<proteinExistence type="predicted"/>
<dbReference type="SUPFAM" id="SSF56601">
    <property type="entry name" value="beta-lactamase/transpeptidase-like"/>
    <property type="match status" value="1"/>
</dbReference>
<dbReference type="EC" id="3.1.1.103" evidence="5"/>
<dbReference type="PANTHER" id="PTHR46825">
    <property type="entry name" value="D-ALANYL-D-ALANINE-CARBOXYPEPTIDASE/ENDOPEPTIDASE AMPH"/>
    <property type="match status" value="1"/>
</dbReference>
<feature type="chain" id="PRO_5045624392" evidence="3">
    <location>
        <begin position="25"/>
        <end position="359"/>
    </location>
</feature>
<evidence type="ECO:0000256" key="3">
    <source>
        <dbReference type="SAM" id="SignalP"/>
    </source>
</evidence>
<protein>
    <submittedName>
        <fullName evidence="5">Serine hydrolase domain-containing protein</fullName>
        <ecNumber evidence="5">3.1.1.103</ecNumber>
    </submittedName>
</protein>
<accession>A0ABZ2G3Y2</accession>
<name>A0ABZ2G3Y2_9SPHN</name>
<dbReference type="Pfam" id="PF00144">
    <property type="entry name" value="Beta-lactamase"/>
    <property type="match status" value="1"/>
</dbReference>
<keyword evidence="5" id="KW-0378">Hydrolase</keyword>
<dbReference type="PROSITE" id="PS51318">
    <property type="entry name" value="TAT"/>
    <property type="match status" value="1"/>
</dbReference>
<reference evidence="5 6" key="1">
    <citation type="submission" date="2024-02" db="EMBL/GenBank/DDBJ databases">
        <title>Full genome sequence of Sphingomonas kaistensis.</title>
        <authorList>
            <person name="Poletto B.L."/>
            <person name="Silva G."/>
            <person name="Galante D."/>
            <person name="Campos K.R."/>
            <person name="Santos M.B.N."/>
            <person name="Sacchi C.T."/>
        </authorList>
    </citation>
    <scope>NUCLEOTIDE SEQUENCE [LARGE SCALE GENOMIC DNA]</scope>
    <source>
        <strain evidence="5 6">MA4R</strain>
    </source>
</reference>
<dbReference type="EMBL" id="CP145607">
    <property type="protein sequence ID" value="WWM71695.1"/>
    <property type="molecule type" value="Genomic_DNA"/>
</dbReference>
<dbReference type="RefSeq" id="WP_338505309.1">
    <property type="nucleotide sequence ID" value="NZ_CP145607.1"/>
</dbReference>
<evidence type="ECO:0000256" key="2">
    <source>
        <dbReference type="ARBA" id="ARBA00023136"/>
    </source>
</evidence>
<dbReference type="Proteomes" id="UP001382935">
    <property type="component" value="Chromosome"/>
</dbReference>
<feature type="signal peptide" evidence="3">
    <location>
        <begin position="1"/>
        <end position="24"/>
    </location>
</feature>
<dbReference type="PANTHER" id="PTHR46825:SF11">
    <property type="entry name" value="PENICILLIN-BINDING PROTEIN 4"/>
    <property type="match status" value="1"/>
</dbReference>
<sequence length="359" mass="37810">MNLDRRSFLAAAAALGVVPTRLLAAQGAVEGLVGQVGAVFDRRGLRSEGVAGVTRAGPGGRAIVAGDRWHLGSNSKAMTAALYAVLVERGVFRWEATLPALFPGLAVHPEWSAVTIEQVMGHVAGLDDRLMAGAWLMQRHLDRRPVAVQRAEFARELLAQPPGPTRGRFAYCNAGFVLVGAAIERATGQSWEEVMTRRLFAPLGMRRSGFGAPTGDSPWGHRGKVAVDPAGLADNPPVLGPAGRVHLSMSDYGRFLGLFLQPKSRLLRADTIAHLLRPPVAGATYAGGWGLQRSAGGGRALVHEGSNTMWHAITALYPDEGAGYCVVANEAGGAARTRLVSALDALRRGSASPSRKVGG</sequence>
<evidence type="ECO:0000313" key="5">
    <source>
        <dbReference type="EMBL" id="WWM71695.1"/>
    </source>
</evidence>
<evidence type="ECO:0000256" key="1">
    <source>
        <dbReference type="ARBA" id="ARBA00004370"/>
    </source>
</evidence>
<gene>
    <name evidence="5" type="ORF">V6R86_13715</name>
</gene>
<dbReference type="InterPro" id="IPR006311">
    <property type="entry name" value="TAT_signal"/>
</dbReference>
<dbReference type="GO" id="GO:0016787">
    <property type="term" value="F:hydrolase activity"/>
    <property type="evidence" value="ECO:0007669"/>
    <property type="project" value="UniProtKB-KW"/>
</dbReference>
<keyword evidence="2" id="KW-0472">Membrane</keyword>
<dbReference type="InterPro" id="IPR012338">
    <property type="entry name" value="Beta-lactam/transpept-like"/>
</dbReference>
<keyword evidence="3" id="KW-0732">Signal</keyword>
<keyword evidence="6" id="KW-1185">Reference proteome</keyword>
<organism evidence="5 6">
    <name type="scientific">Sphingomonas kaistensis</name>
    <dbReference type="NCBI Taxonomy" id="298708"/>
    <lineage>
        <taxon>Bacteria</taxon>
        <taxon>Pseudomonadati</taxon>
        <taxon>Pseudomonadota</taxon>
        <taxon>Alphaproteobacteria</taxon>
        <taxon>Sphingomonadales</taxon>
        <taxon>Sphingomonadaceae</taxon>
        <taxon>Sphingomonas</taxon>
    </lineage>
</organism>
<comment type="subcellular location">
    <subcellularLocation>
        <location evidence="1">Membrane</location>
    </subcellularLocation>
</comment>
<dbReference type="Gene3D" id="3.40.710.10">
    <property type="entry name" value="DD-peptidase/beta-lactamase superfamily"/>
    <property type="match status" value="1"/>
</dbReference>